<proteinExistence type="inferred from homology"/>
<comment type="similarity">
    <text evidence="1">Belongs to the short-chain dehydrogenases/reductases (SDR) family.</text>
</comment>
<dbReference type="GO" id="GO:0016020">
    <property type="term" value="C:membrane"/>
    <property type="evidence" value="ECO:0007669"/>
    <property type="project" value="TreeGrafter"/>
</dbReference>
<dbReference type="InterPro" id="IPR036291">
    <property type="entry name" value="NAD(P)-bd_dom_sf"/>
</dbReference>
<dbReference type="KEGG" id="vab:WPS_04920"/>
<accession>A0AAN2C8Q5</accession>
<keyword evidence="5" id="KW-1185">Reference proteome</keyword>
<dbReference type="InterPro" id="IPR002347">
    <property type="entry name" value="SDR_fam"/>
</dbReference>
<dbReference type="Gene3D" id="3.40.50.720">
    <property type="entry name" value="NAD(P)-binding Rossmann-like Domain"/>
    <property type="match status" value="1"/>
</dbReference>
<dbReference type="Proteomes" id="UP001317532">
    <property type="component" value="Chromosome"/>
</dbReference>
<dbReference type="PRINTS" id="PR00081">
    <property type="entry name" value="GDHRDH"/>
</dbReference>
<keyword evidence="2" id="KW-0560">Oxidoreductase</keyword>
<dbReference type="InterPro" id="IPR057326">
    <property type="entry name" value="KR_dom"/>
</dbReference>
<dbReference type="SUPFAM" id="SSF51735">
    <property type="entry name" value="NAD(P)-binding Rossmann-fold domains"/>
    <property type="match status" value="1"/>
</dbReference>
<evidence type="ECO:0000313" key="5">
    <source>
        <dbReference type="Proteomes" id="UP001317532"/>
    </source>
</evidence>
<dbReference type="AlphaFoldDB" id="A0AAN2C8Q5"/>
<dbReference type="PANTHER" id="PTHR44196">
    <property type="entry name" value="DEHYDROGENASE/REDUCTASE SDR FAMILY MEMBER 7B"/>
    <property type="match status" value="1"/>
</dbReference>
<dbReference type="Pfam" id="PF00106">
    <property type="entry name" value="adh_short"/>
    <property type="match status" value="1"/>
</dbReference>
<dbReference type="PANTHER" id="PTHR44196:SF1">
    <property type="entry name" value="DEHYDROGENASE_REDUCTASE SDR FAMILY MEMBER 7B"/>
    <property type="match status" value="1"/>
</dbReference>
<feature type="domain" description="Ketoreductase" evidence="3">
    <location>
        <begin position="2"/>
        <end position="185"/>
    </location>
</feature>
<protein>
    <recommendedName>
        <fullName evidence="3">Ketoreductase domain-containing protein</fullName>
    </recommendedName>
</protein>
<dbReference type="RefSeq" id="WP_317996277.1">
    <property type="nucleotide sequence ID" value="NZ_AP025523.1"/>
</dbReference>
<name>A0AAN2C8Q5_UNVUL</name>
<dbReference type="EMBL" id="AP025523">
    <property type="protein sequence ID" value="BDE05216.1"/>
    <property type="molecule type" value="Genomic_DNA"/>
</dbReference>
<sequence>MSVIVITGASSGIGRALALRAARAGYDVVGIGRNRIALDALAERVRSEGGRIAVEALDVADPANAKRVVDLAHRAFGSIDVLVNNAGHVAVGALVEQSDDALRAQFGTHAIGPIALVREALPLLRASRGQVFLVGSGVARVPVHGLGAYAPSKAATRSIAAILRRELKTDGIAVTYVDPGVVDTAFMSRAGMPGAPAAIMATPETVARKILLAVARRPRVLNAVPWQTAFVGLAEFFPHVTDFVLERNPTLVGTQSSPEPALAASAAPVALPPAPDEAEASLHTPAEAGSFDAAIEPVRRRMERVRLSEPFVRGLLQPDAFLEPDEVALRWAGMPNKNERAATVEVLDALHAAGFLARDGEAYRVLRAP</sequence>
<gene>
    <name evidence="4" type="ORF">WPS_04920</name>
</gene>
<dbReference type="GO" id="GO:0016491">
    <property type="term" value="F:oxidoreductase activity"/>
    <property type="evidence" value="ECO:0007669"/>
    <property type="project" value="UniProtKB-KW"/>
</dbReference>
<reference evidence="4 5" key="1">
    <citation type="journal article" date="2022" name="ISME Commun">
        <title>Vulcanimicrobium alpinus gen. nov. sp. nov., the first cultivated representative of the candidate phylum 'Eremiobacterota', is a metabolically versatile aerobic anoxygenic phototroph.</title>
        <authorList>
            <person name="Yabe S."/>
            <person name="Muto K."/>
            <person name="Abe K."/>
            <person name="Yokota A."/>
            <person name="Staudigel H."/>
            <person name="Tebo B.M."/>
        </authorList>
    </citation>
    <scope>NUCLEOTIDE SEQUENCE [LARGE SCALE GENOMIC DNA]</scope>
    <source>
        <strain evidence="4 5">WC8-2</strain>
    </source>
</reference>
<evidence type="ECO:0000256" key="2">
    <source>
        <dbReference type="ARBA" id="ARBA00023002"/>
    </source>
</evidence>
<evidence type="ECO:0000256" key="1">
    <source>
        <dbReference type="ARBA" id="ARBA00006484"/>
    </source>
</evidence>
<evidence type="ECO:0000259" key="3">
    <source>
        <dbReference type="SMART" id="SM00822"/>
    </source>
</evidence>
<organism evidence="4 5">
    <name type="scientific">Vulcanimicrobium alpinum</name>
    <dbReference type="NCBI Taxonomy" id="3016050"/>
    <lineage>
        <taxon>Bacteria</taxon>
        <taxon>Bacillati</taxon>
        <taxon>Vulcanimicrobiota</taxon>
        <taxon>Vulcanimicrobiia</taxon>
        <taxon>Vulcanimicrobiales</taxon>
        <taxon>Vulcanimicrobiaceae</taxon>
        <taxon>Vulcanimicrobium</taxon>
    </lineage>
</organism>
<evidence type="ECO:0000313" key="4">
    <source>
        <dbReference type="EMBL" id="BDE05216.1"/>
    </source>
</evidence>
<dbReference type="SMART" id="SM00822">
    <property type="entry name" value="PKS_KR"/>
    <property type="match status" value="1"/>
</dbReference>